<evidence type="ECO:0000313" key="2">
    <source>
        <dbReference type="EMBL" id="KAG8078906.1"/>
    </source>
</evidence>
<reference evidence="2" key="1">
    <citation type="journal article" date="2021" name="bioRxiv">
        <title>Whole Genome Assembly and Annotation of Northern Wild Rice, Zizania palustris L., Supports a Whole Genome Duplication in the Zizania Genus.</title>
        <authorList>
            <person name="Haas M."/>
            <person name="Kono T."/>
            <person name="Macchietto M."/>
            <person name="Millas R."/>
            <person name="McGilp L."/>
            <person name="Shao M."/>
            <person name="Duquette J."/>
            <person name="Hirsch C.N."/>
            <person name="Kimball J."/>
        </authorList>
    </citation>
    <scope>NUCLEOTIDE SEQUENCE</scope>
    <source>
        <tissue evidence="2">Fresh leaf tissue</tissue>
    </source>
</reference>
<gene>
    <name evidence="2" type="ORF">GUJ93_ZPchr0007g6349</name>
</gene>
<evidence type="ECO:0000256" key="1">
    <source>
        <dbReference type="SAM" id="MobiDB-lite"/>
    </source>
</evidence>
<accession>A0A8J5TJ17</accession>
<sequence>MSSSSSEYRLQTTTPKGELIGRKSSQQDREKTRRRRREITAIHTMQLRVERTAEAIHPAGQAAGEVSAATGSCLMQEDDEWMDGWKQQAAGPRKTGRIGAGAPEKRGDLKGEAVVADTKGSRLLLEEEDSKTPKVAIIAKKRSHLCCTVCSLYLPMPAI</sequence>
<dbReference type="Proteomes" id="UP000729402">
    <property type="component" value="Unassembled WGS sequence"/>
</dbReference>
<proteinExistence type="predicted"/>
<protein>
    <submittedName>
        <fullName evidence="2">Uncharacterized protein</fullName>
    </submittedName>
</protein>
<name>A0A8J5TJ17_ZIZPA</name>
<feature type="region of interest" description="Disordered" evidence="1">
    <location>
        <begin position="1"/>
        <end position="39"/>
    </location>
</feature>
<organism evidence="2 3">
    <name type="scientific">Zizania palustris</name>
    <name type="common">Northern wild rice</name>
    <dbReference type="NCBI Taxonomy" id="103762"/>
    <lineage>
        <taxon>Eukaryota</taxon>
        <taxon>Viridiplantae</taxon>
        <taxon>Streptophyta</taxon>
        <taxon>Embryophyta</taxon>
        <taxon>Tracheophyta</taxon>
        <taxon>Spermatophyta</taxon>
        <taxon>Magnoliopsida</taxon>
        <taxon>Liliopsida</taxon>
        <taxon>Poales</taxon>
        <taxon>Poaceae</taxon>
        <taxon>BOP clade</taxon>
        <taxon>Oryzoideae</taxon>
        <taxon>Oryzeae</taxon>
        <taxon>Zizaniinae</taxon>
        <taxon>Zizania</taxon>
    </lineage>
</organism>
<comment type="caution">
    <text evidence="2">The sequence shown here is derived from an EMBL/GenBank/DDBJ whole genome shotgun (WGS) entry which is preliminary data.</text>
</comment>
<feature type="compositionally biased region" description="Polar residues" evidence="1">
    <location>
        <begin position="1"/>
        <end position="15"/>
    </location>
</feature>
<dbReference type="EMBL" id="JAAALK010000282">
    <property type="protein sequence ID" value="KAG8078906.1"/>
    <property type="molecule type" value="Genomic_DNA"/>
</dbReference>
<feature type="compositionally biased region" description="Basic and acidic residues" evidence="1">
    <location>
        <begin position="19"/>
        <end position="31"/>
    </location>
</feature>
<keyword evidence="3" id="KW-1185">Reference proteome</keyword>
<reference evidence="2" key="2">
    <citation type="submission" date="2021-02" db="EMBL/GenBank/DDBJ databases">
        <authorList>
            <person name="Kimball J.A."/>
            <person name="Haas M.W."/>
            <person name="Macchietto M."/>
            <person name="Kono T."/>
            <person name="Duquette J."/>
            <person name="Shao M."/>
        </authorList>
    </citation>
    <scope>NUCLEOTIDE SEQUENCE</scope>
    <source>
        <tissue evidence="2">Fresh leaf tissue</tissue>
    </source>
</reference>
<dbReference type="AlphaFoldDB" id="A0A8J5TJ17"/>
<evidence type="ECO:0000313" key="3">
    <source>
        <dbReference type="Proteomes" id="UP000729402"/>
    </source>
</evidence>
<feature type="region of interest" description="Disordered" evidence="1">
    <location>
        <begin position="87"/>
        <end position="111"/>
    </location>
</feature>